<protein>
    <recommendedName>
        <fullName evidence="3">SsrA-binding protein</fullName>
    </recommendedName>
    <alternativeName>
        <fullName evidence="3">Small protein B</fullName>
    </alternativeName>
</protein>
<dbReference type="PANTHER" id="PTHR30308">
    <property type="entry name" value="TMRNA-BINDING COMPONENT OF TRANS-TRANSLATION TAGGING COMPLEX"/>
    <property type="match status" value="1"/>
</dbReference>
<proteinExistence type="inferred from homology"/>
<dbReference type="CDD" id="cd09294">
    <property type="entry name" value="SmpB"/>
    <property type="match status" value="1"/>
</dbReference>
<dbReference type="InterPro" id="IPR000037">
    <property type="entry name" value="SsrA-bd_prot"/>
</dbReference>
<dbReference type="InterPro" id="IPR020081">
    <property type="entry name" value="SsrA-bd_prot_CS"/>
</dbReference>
<dbReference type="InterPro" id="IPR023620">
    <property type="entry name" value="SmpB"/>
</dbReference>
<dbReference type="PANTHER" id="PTHR30308:SF2">
    <property type="entry name" value="SSRA-BINDING PROTEIN"/>
    <property type="match status" value="1"/>
</dbReference>
<sequence>MSEKKSICINKEATHLYFIEERFEAGLVLRGTEVKSLREGRANLKESYAKVNGDEIFLVNCHISPYSHGNQLNHDPLRSRKLLLHRREIRKLIGKVSEKGFTLVPISMYFSDGKAKLELGLGKGKKLHDKRESLKERAANREMERAFKNKQFD</sequence>
<gene>
    <name evidence="3" type="primary">smpB</name>
    <name evidence="4" type="ORF">U14_01167</name>
</gene>
<organism evidence="4">
    <name type="scientific">Candidatus Moduliflexus flocculans</name>
    <dbReference type="NCBI Taxonomy" id="1499966"/>
    <lineage>
        <taxon>Bacteria</taxon>
        <taxon>Candidatus Moduliflexota</taxon>
        <taxon>Candidatus Moduliflexia</taxon>
        <taxon>Candidatus Moduliflexales</taxon>
        <taxon>Candidatus Moduliflexaceae</taxon>
    </lineage>
</organism>
<dbReference type="GO" id="GO:0070930">
    <property type="term" value="P:trans-translation-dependent protein tagging"/>
    <property type="evidence" value="ECO:0007669"/>
    <property type="project" value="TreeGrafter"/>
</dbReference>
<dbReference type="SUPFAM" id="SSF74982">
    <property type="entry name" value="Small protein B (SmpB)"/>
    <property type="match status" value="1"/>
</dbReference>
<evidence type="ECO:0000256" key="2">
    <source>
        <dbReference type="ARBA" id="ARBA00022884"/>
    </source>
</evidence>
<evidence type="ECO:0000256" key="1">
    <source>
        <dbReference type="ARBA" id="ARBA00022490"/>
    </source>
</evidence>
<dbReference type="GO" id="GO:0003723">
    <property type="term" value="F:RNA binding"/>
    <property type="evidence" value="ECO:0007669"/>
    <property type="project" value="UniProtKB-UniRule"/>
</dbReference>
<dbReference type="Pfam" id="PF01668">
    <property type="entry name" value="SmpB"/>
    <property type="match status" value="1"/>
</dbReference>
<dbReference type="HAMAP" id="MF_00023">
    <property type="entry name" value="SmpB"/>
    <property type="match status" value="1"/>
</dbReference>
<dbReference type="HOGENOM" id="CLU_108953_0_0_0"/>
<evidence type="ECO:0000313" key="4">
    <source>
        <dbReference type="EMBL" id="GAK49943.1"/>
    </source>
</evidence>
<comment type="similarity">
    <text evidence="3">Belongs to the SmpB family.</text>
</comment>
<dbReference type="PROSITE" id="PS01317">
    <property type="entry name" value="SSRP"/>
    <property type="match status" value="1"/>
</dbReference>
<evidence type="ECO:0000256" key="3">
    <source>
        <dbReference type="HAMAP-Rule" id="MF_00023"/>
    </source>
</evidence>
<keyword evidence="2 3" id="KW-0694">RNA-binding</keyword>
<dbReference type="Gene3D" id="2.40.280.10">
    <property type="match status" value="1"/>
</dbReference>
<name>A0A0S6VRT4_9BACT</name>
<accession>A0A0S6VRT4</accession>
<dbReference type="GO" id="GO:0070929">
    <property type="term" value="P:trans-translation"/>
    <property type="evidence" value="ECO:0007669"/>
    <property type="project" value="UniProtKB-UniRule"/>
</dbReference>
<dbReference type="EMBL" id="DF820455">
    <property type="protein sequence ID" value="GAK49943.1"/>
    <property type="molecule type" value="Genomic_DNA"/>
</dbReference>
<reference evidence="4" key="1">
    <citation type="journal article" date="2015" name="PeerJ">
        <title>First genomic representation of candidate bacterial phylum KSB3 points to enhanced environmental sensing as a trigger of wastewater bulking.</title>
        <authorList>
            <person name="Sekiguchi Y."/>
            <person name="Ohashi A."/>
            <person name="Parks D.H."/>
            <person name="Yamauchi T."/>
            <person name="Tyson G.W."/>
            <person name="Hugenholtz P."/>
        </authorList>
    </citation>
    <scope>NUCLEOTIDE SEQUENCE [LARGE SCALE GENOMIC DNA]</scope>
</reference>
<dbReference type="GO" id="GO:0005829">
    <property type="term" value="C:cytosol"/>
    <property type="evidence" value="ECO:0007669"/>
    <property type="project" value="TreeGrafter"/>
</dbReference>
<dbReference type="AlphaFoldDB" id="A0A0S6VRT4"/>
<dbReference type="Proteomes" id="UP000030700">
    <property type="component" value="Unassembled WGS sequence"/>
</dbReference>
<comment type="subcellular location">
    <subcellularLocation>
        <location evidence="3">Cytoplasm</location>
    </subcellularLocation>
    <text evidence="3">The tmRNA-SmpB complex associates with stalled 70S ribosomes.</text>
</comment>
<keyword evidence="1 3" id="KW-0963">Cytoplasm</keyword>
<dbReference type="NCBIfam" id="NF003843">
    <property type="entry name" value="PRK05422.1"/>
    <property type="match status" value="1"/>
</dbReference>
<comment type="function">
    <text evidence="3">Required for rescue of stalled ribosomes mediated by trans-translation. Binds to transfer-messenger RNA (tmRNA), required for stable association of tmRNA with ribosomes. tmRNA and SmpB together mimic tRNA shape, replacing the anticodon stem-loop with SmpB. tmRNA is encoded by the ssrA gene; the 2 termini fold to resemble tRNA(Ala) and it encodes a 'tag peptide', a short internal open reading frame. During trans-translation Ala-aminoacylated tmRNA acts like a tRNA, entering the A-site of stalled ribosomes, displacing the stalled mRNA. The ribosome then switches to translate the ORF on the tmRNA; the nascent peptide is terminated with the 'tag peptide' encoded by the tmRNA and targeted for degradation. The ribosome is freed to recommence translation, which seems to be the essential function of trans-translation.</text>
</comment>
<evidence type="ECO:0000313" key="5">
    <source>
        <dbReference type="Proteomes" id="UP000030700"/>
    </source>
</evidence>
<dbReference type="NCBIfam" id="TIGR00086">
    <property type="entry name" value="smpB"/>
    <property type="match status" value="1"/>
</dbReference>
<dbReference type="STRING" id="1499966.U14_01167"/>
<keyword evidence="5" id="KW-1185">Reference proteome</keyword>